<feature type="non-terminal residue" evidence="1">
    <location>
        <position position="1"/>
    </location>
</feature>
<evidence type="ECO:0000313" key="1">
    <source>
        <dbReference type="EMBL" id="JAS21636.1"/>
    </source>
</evidence>
<dbReference type="EMBL" id="GEDC01015662">
    <property type="protein sequence ID" value="JAS21636.1"/>
    <property type="molecule type" value="Transcribed_RNA"/>
</dbReference>
<protein>
    <submittedName>
        <fullName evidence="1">Uncharacterized protein</fullName>
    </submittedName>
</protein>
<name>A0A1B6D7J9_9HEMI</name>
<proteinExistence type="predicted"/>
<sequence>GDRVDPHGRVQVDALLSLLQVLQHRIRVVQLPALFVPIPAVPLERLVLAHVVEDQSIVLKQPRHLFLGEAEEIPETVTVEEFVNTNVGHGHFFDGEAVDAFSTPYIDKAVITS</sequence>
<feature type="non-terminal residue" evidence="1">
    <location>
        <position position="113"/>
    </location>
</feature>
<dbReference type="AlphaFoldDB" id="A0A1B6D7J9"/>
<accession>A0A1B6D7J9</accession>
<organism evidence="1">
    <name type="scientific">Clastoptera arizonana</name>
    <name type="common">Arizona spittle bug</name>
    <dbReference type="NCBI Taxonomy" id="38151"/>
    <lineage>
        <taxon>Eukaryota</taxon>
        <taxon>Metazoa</taxon>
        <taxon>Ecdysozoa</taxon>
        <taxon>Arthropoda</taxon>
        <taxon>Hexapoda</taxon>
        <taxon>Insecta</taxon>
        <taxon>Pterygota</taxon>
        <taxon>Neoptera</taxon>
        <taxon>Paraneoptera</taxon>
        <taxon>Hemiptera</taxon>
        <taxon>Auchenorrhyncha</taxon>
        <taxon>Cercopoidea</taxon>
        <taxon>Clastopteridae</taxon>
        <taxon>Clastoptera</taxon>
    </lineage>
</organism>
<gene>
    <name evidence="1" type="ORF">g.45790</name>
</gene>
<reference evidence="1" key="1">
    <citation type="submission" date="2015-12" db="EMBL/GenBank/DDBJ databases">
        <title>De novo transcriptome assembly of four potential Pierce s Disease insect vectors from Arizona vineyards.</title>
        <authorList>
            <person name="Tassone E.E."/>
        </authorList>
    </citation>
    <scope>NUCLEOTIDE SEQUENCE</scope>
</reference>